<evidence type="ECO:0000256" key="1">
    <source>
        <dbReference type="SAM" id="Coils"/>
    </source>
</evidence>
<protein>
    <submittedName>
        <fullName evidence="2">Uncharacterized protein</fullName>
    </submittedName>
</protein>
<dbReference type="KEGG" id="bih:BIP78_0897"/>
<evidence type="ECO:0000313" key="3">
    <source>
        <dbReference type="Proteomes" id="UP000287233"/>
    </source>
</evidence>
<reference evidence="3" key="1">
    <citation type="submission" date="2018-12" db="EMBL/GenBank/DDBJ databases">
        <title>Complete genome sequence of an uncultured bacterium of the candidate phylum Bipolaricaulota.</title>
        <authorList>
            <person name="Kadnikov V.V."/>
            <person name="Mardanov A.V."/>
            <person name="Beletsky A.V."/>
            <person name="Frank Y.A."/>
            <person name="Karnachuk O.V."/>
            <person name="Ravin N.V."/>
        </authorList>
    </citation>
    <scope>NUCLEOTIDE SEQUENCE [LARGE SCALE GENOMIC DNA]</scope>
</reference>
<feature type="coiled-coil region" evidence="1">
    <location>
        <begin position="63"/>
        <end position="90"/>
    </location>
</feature>
<dbReference type="EMBL" id="CP034928">
    <property type="protein sequence ID" value="QAA76663.1"/>
    <property type="molecule type" value="Genomic_DNA"/>
</dbReference>
<proteinExistence type="predicted"/>
<name>A0A410FUF5_BIPS1</name>
<organism evidence="2 3">
    <name type="scientific">Bipolaricaulis sibiricus</name>
    <dbReference type="NCBI Taxonomy" id="2501609"/>
    <lineage>
        <taxon>Bacteria</taxon>
        <taxon>Candidatus Bipolaricaulota</taxon>
        <taxon>Candidatus Bipolaricaulia</taxon>
        <taxon>Candidatus Bipolaricaulales</taxon>
        <taxon>Candidatus Bipolaricaulaceae</taxon>
        <taxon>Candidatus Bipolaricaulis</taxon>
    </lineage>
</organism>
<sequence length="96" mass="10524">MHEHHHHARAYAFSATCCCGAPAHDLGCGCNEPGPFAHRGGGCCDTGTEIRFHRRFVSREEKIARLEACLADLQAEAQAAQERLTRLHQSEQASPV</sequence>
<dbReference type="AlphaFoldDB" id="A0A410FUF5"/>
<keyword evidence="1" id="KW-0175">Coiled coil</keyword>
<dbReference type="Proteomes" id="UP000287233">
    <property type="component" value="Chromosome"/>
</dbReference>
<evidence type="ECO:0000313" key="2">
    <source>
        <dbReference type="EMBL" id="QAA76663.1"/>
    </source>
</evidence>
<gene>
    <name evidence="2" type="ORF">BIP78_0897</name>
</gene>
<accession>A0A410FUF5</accession>